<evidence type="ECO:0000313" key="6">
    <source>
        <dbReference type="EMBL" id="ORX68017.1"/>
    </source>
</evidence>
<dbReference type="Proteomes" id="UP000193922">
    <property type="component" value="Unassembled WGS sequence"/>
</dbReference>
<protein>
    <submittedName>
        <fullName evidence="6">Uncharacterized protein</fullName>
    </submittedName>
</protein>
<dbReference type="GeneID" id="63807172"/>
<sequence length="255" mass="28543">MKRIDNYSDKLYLIIFDAPMYMPHGSVAFTTGGLYYLLGVIFFGQCIRIRRYQYIVVSLISLISGSAFVARGIYSDDHVLDSRAYVASMVLNELGPCFVIIPNTLLLIRLLKSTVLAPCKGTAVNRAKFVAIAACALFSALAVLEHRLVRTAVVSQAVTTSLFIAVTGWLVAKHREMRRRKDWIAVILAGAAIILVRFILRAVQVLSLTFKAHRRHESGWYGLDSGLMFLVVFMWIAVDISARFNTPHRILICNT</sequence>
<evidence type="ECO:0000313" key="7">
    <source>
        <dbReference type="Proteomes" id="UP000193922"/>
    </source>
</evidence>
<feature type="transmembrane region" description="Helical" evidence="5">
    <location>
        <begin position="129"/>
        <end position="146"/>
    </location>
</feature>
<gene>
    <name evidence="6" type="ORF">DL89DRAFT_294536</name>
</gene>
<keyword evidence="7" id="KW-1185">Reference proteome</keyword>
<dbReference type="AlphaFoldDB" id="A0A1Y1W3H7"/>
<dbReference type="EMBL" id="MCFD01000011">
    <property type="protein sequence ID" value="ORX68017.1"/>
    <property type="molecule type" value="Genomic_DNA"/>
</dbReference>
<evidence type="ECO:0000256" key="4">
    <source>
        <dbReference type="ARBA" id="ARBA00023136"/>
    </source>
</evidence>
<feature type="transmembrane region" description="Helical" evidence="5">
    <location>
        <begin position="183"/>
        <end position="200"/>
    </location>
</feature>
<dbReference type="GO" id="GO:0016020">
    <property type="term" value="C:membrane"/>
    <property type="evidence" value="ECO:0007669"/>
    <property type="project" value="UniProtKB-SubCell"/>
</dbReference>
<evidence type="ECO:0000256" key="5">
    <source>
        <dbReference type="SAM" id="Phobius"/>
    </source>
</evidence>
<comment type="subcellular location">
    <subcellularLocation>
        <location evidence="1">Membrane</location>
        <topology evidence="1">Multi-pass membrane protein</topology>
    </subcellularLocation>
</comment>
<dbReference type="InterPro" id="IPR007568">
    <property type="entry name" value="RTA1"/>
</dbReference>
<feature type="transmembrane region" description="Helical" evidence="5">
    <location>
        <begin position="20"/>
        <end position="42"/>
    </location>
</feature>
<feature type="transmembrane region" description="Helical" evidence="5">
    <location>
        <begin position="220"/>
        <end position="238"/>
    </location>
</feature>
<keyword evidence="3 5" id="KW-1133">Transmembrane helix</keyword>
<accession>A0A1Y1W3H7</accession>
<dbReference type="RefSeq" id="XP_040741863.1">
    <property type="nucleotide sequence ID" value="XM_040890524.1"/>
</dbReference>
<name>A0A1Y1W3H7_9FUNG</name>
<comment type="caution">
    <text evidence="6">The sequence shown here is derived from an EMBL/GenBank/DDBJ whole genome shotgun (WGS) entry which is preliminary data.</text>
</comment>
<keyword evidence="4 5" id="KW-0472">Membrane</keyword>
<dbReference type="Pfam" id="PF04479">
    <property type="entry name" value="RTA1"/>
    <property type="match status" value="1"/>
</dbReference>
<proteinExistence type="predicted"/>
<evidence type="ECO:0000256" key="3">
    <source>
        <dbReference type="ARBA" id="ARBA00022989"/>
    </source>
</evidence>
<keyword evidence="2 5" id="KW-0812">Transmembrane</keyword>
<feature type="transmembrane region" description="Helical" evidence="5">
    <location>
        <begin position="54"/>
        <end position="74"/>
    </location>
</feature>
<feature type="transmembrane region" description="Helical" evidence="5">
    <location>
        <begin position="86"/>
        <end position="108"/>
    </location>
</feature>
<reference evidence="6 7" key="1">
    <citation type="submission" date="2016-07" db="EMBL/GenBank/DDBJ databases">
        <title>Pervasive Adenine N6-methylation of Active Genes in Fungi.</title>
        <authorList>
            <consortium name="DOE Joint Genome Institute"/>
            <person name="Mondo S.J."/>
            <person name="Dannebaum R.O."/>
            <person name="Kuo R.C."/>
            <person name="Labutti K."/>
            <person name="Haridas S."/>
            <person name="Kuo A."/>
            <person name="Salamov A."/>
            <person name="Ahrendt S.R."/>
            <person name="Lipzen A."/>
            <person name="Sullivan W."/>
            <person name="Andreopoulos W.B."/>
            <person name="Clum A."/>
            <person name="Lindquist E."/>
            <person name="Daum C."/>
            <person name="Ramamoorthy G.K."/>
            <person name="Gryganskyi A."/>
            <person name="Culley D."/>
            <person name="Magnuson J.K."/>
            <person name="James T.Y."/>
            <person name="O'Malley M.A."/>
            <person name="Stajich J.E."/>
            <person name="Spatafora J.W."/>
            <person name="Visel A."/>
            <person name="Grigoriev I.V."/>
        </authorList>
    </citation>
    <scope>NUCLEOTIDE SEQUENCE [LARGE SCALE GENOMIC DNA]</scope>
    <source>
        <strain evidence="6 7">ATCC 12442</strain>
    </source>
</reference>
<evidence type="ECO:0000256" key="1">
    <source>
        <dbReference type="ARBA" id="ARBA00004141"/>
    </source>
</evidence>
<organism evidence="6 7">
    <name type="scientific">Linderina pennispora</name>
    <dbReference type="NCBI Taxonomy" id="61395"/>
    <lineage>
        <taxon>Eukaryota</taxon>
        <taxon>Fungi</taxon>
        <taxon>Fungi incertae sedis</taxon>
        <taxon>Zoopagomycota</taxon>
        <taxon>Kickxellomycotina</taxon>
        <taxon>Kickxellomycetes</taxon>
        <taxon>Kickxellales</taxon>
        <taxon>Kickxellaceae</taxon>
        <taxon>Linderina</taxon>
    </lineage>
</organism>
<feature type="transmembrane region" description="Helical" evidence="5">
    <location>
        <begin position="152"/>
        <end position="171"/>
    </location>
</feature>
<evidence type="ECO:0000256" key="2">
    <source>
        <dbReference type="ARBA" id="ARBA00022692"/>
    </source>
</evidence>